<sequence>MPRQWELMELASTLVGRFVPCHQSWVLLRKMSPTFNPLAIILSQNKLTGPNYVEWNWNLDIVLTAEGYKFVLTHSCLDLPGASAPPEELAAYERWTKANGIIRCYILASIDGMLQQQHLPMPTARDIMLNFKEMFGEQGGSARQDVMRNLLNTKMAEGTPSLPDSFNQFRLNYLTNKNHYTLSELMNELQADEGIIKSKKHVMMVSTRSSSKLKSKGKKVMKKNKAKHVNKGEAKPRGGFQVTKQLSDREITLHMGTLASISALAVGVVRLSFVDVPLTPKELWSGHKPSLQHLRIWGYPAYVRKGNASKLKARSEVCLFVGYPKGTKGGLFIILMSRRYLLAQISIYLEADYMMNHKPQSQIMLKEMAGTQSTSVWELVDPPVNVKPIGCLSQAAYIDKMLVKFAMHNSKKVGSLMYAMLCTRLDICYVVDMVSRYQSNLGSEHWIVVKHILKYLRKTKDYVLIYGSEDLTPIGYSYSDFQSDRDSRMSTSSCVFTLDGGAISWRSVKQSCIADSTIEAEYIAAYEAPNEAVWLKKFLLELGVVPLAKGPIILHCDNSAAIAQSKDPRDHNKGKHIERKYHLIREIAQRGDIVMTKIASAENLADPFTKTMTIKIFESHVQGLGLRWFNARYQRRSEHCAATITAVNNYGRLVSSSSSSSYSSWDIDLETVGEEEDDNRVKDGEEVNPIVAIAPPAQVPVLEPILMPNSDLEVANDLNFLDIRPITKLLIEHSFNLGGSSAEVQSHAPSSQQAGKRKGKQHTKDVDELAEEDSEGFRGRLVMMGAQVAELCPNIFQEGWQAYLKVLGTFSNHLAWNAPAPPIEPLDPPVVYSPILLLDFNEKEYANKPAKWEEGDNAVMAQMIGLHKCSPSTVKLSYIGPSLV</sequence>
<gene>
    <name evidence="2" type="ORF">Acr_00g0045430</name>
</gene>
<feature type="region of interest" description="Disordered" evidence="1">
    <location>
        <begin position="741"/>
        <end position="772"/>
    </location>
</feature>
<keyword evidence="3" id="KW-1185">Reference proteome</keyword>
<reference evidence="3" key="1">
    <citation type="submission" date="2019-07" db="EMBL/GenBank/DDBJ databases">
        <title>De Novo Assembly of kiwifruit Actinidia rufa.</title>
        <authorList>
            <person name="Sugita-Konishi S."/>
            <person name="Sato K."/>
            <person name="Mori E."/>
            <person name="Abe Y."/>
            <person name="Kisaki G."/>
            <person name="Hamano K."/>
            <person name="Suezawa K."/>
            <person name="Otani M."/>
            <person name="Fukuda T."/>
            <person name="Manabe T."/>
            <person name="Gomi K."/>
            <person name="Tabuchi M."/>
            <person name="Akimitsu K."/>
            <person name="Kataoka I."/>
        </authorList>
    </citation>
    <scope>NUCLEOTIDE SEQUENCE [LARGE SCALE GENOMIC DNA]</scope>
    <source>
        <strain evidence="3">cv. Fuchu</strain>
    </source>
</reference>
<name>A0A7J0DL03_9ERIC</name>
<feature type="compositionally biased region" description="Basic residues" evidence="1">
    <location>
        <begin position="211"/>
        <end position="229"/>
    </location>
</feature>
<evidence type="ECO:0000313" key="3">
    <source>
        <dbReference type="Proteomes" id="UP000585474"/>
    </source>
</evidence>
<evidence type="ECO:0000256" key="1">
    <source>
        <dbReference type="SAM" id="MobiDB-lite"/>
    </source>
</evidence>
<accession>A0A7J0DL03</accession>
<proteinExistence type="predicted"/>
<dbReference type="Proteomes" id="UP000585474">
    <property type="component" value="Unassembled WGS sequence"/>
</dbReference>
<protein>
    <submittedName>
        <fullName evidence="2">Uncharacterized protein</fullName>
    </submittedName>
</protein>
<organism evidence="2 3">
    <name type="scientific">Actinidia rufa</name>
    <dbReference type="NCBI Taxonomy" id="165716"/>
    <lineage>
        <taxon>Eukaryota</taxon>
        <taxon>Viridiplantae</taxon>
        <taxon>Streptophyta</taxon>
        <taxon>Embryophyta</taxon>
        <taxon>Tracheophyta</taxon>
        <taxon>Spermatophyta</taxon>
        <taxon>Magnoliopsida</taxon>
        <taxon>eudicotyledons</taxon>
        <taxon>Gunneridae</taxon>
        <taxon>Pentapetalae</taxon>
        <taxon>asterids</taxon>
        <taxon>Ericales</taxon>
        <taxon>Actinidiaceae</taxon>
        <taxon>Actinidia</taxon>
    </lineage>
</organism>
<evidence type="ECO:0000313" key="2">
    <source>
        <dbReference type="EMBL" id="GFS36335.1"/>
    </source>
</evidence>
<dbReference type="CDD" id="cd09272">
    <property type="entry name" value="RNase_HI_RT_Ty1"/>
    <property type="match status" value="1"/>
</dbReference>
<dbReference type="EMBL" id="BJWL01000249">
    <property type="protein sequence ID" value="GFS36335.1"/>
    <property type="molecule type" value="Genomic_DNA"/>
</dbReference>
<feature type="compositionally biased region" description="Polar residues" evidence="1">
    <location>
        <begin position="741"/>
        <end position="754"/>
    </location>
</feature>
<dbReference type="AlphaFoldDB" id="A0A7J0DL03"/>
<dbReference type="PANTHER" id="PTHR11439:SF496">
    <property type="entry name" value="RNA-DIRECTED DNA POLYMERASE"/>
    <property type="match status" value="1"/>
</dbReference>
<dbReference type="PANTHER" id="PTHR11439">
    <property type="entry name" value="GAG-POL-RELATED RETROTRANSPOSON"/>
    <property type="match status" value="1"/>
</dbReference>
<comment type="caution">
    <text evidence="2">The sequence shown here is derived from an EMBL/GenBank/DDBJ whole genome shotgun (WGS) entry which is preliminary data.</text>
</comment>
<feature type="region of interest" description="Disordered" evidence="1">
    <location>
        <begin position="206"/>
        <end position="237"/>
    </location>
</feature>
<dbReference type="OrthoDB" id="1920930at2759"/>